<dbReference type="RefSeq" id="WP_345368420.1">
    <property type="nucleotide sequence ID" value="NZ_BAABJX010000001.1"/>
</dbReference>
<proteinExistence type="predicted"/>
<comment type="caution">
    <text evidence="1">The sequence shown here is derived from an EMBL/GenBank/DDBJ whole genome shotgun (WGS) entry which is preliminary data.</text>
</comment>
<dbReference type="EMBL" id="BAABJX010000001">
    <property type="protein sequence ID" value="GAA4820174.1"/>
    <property type="molecule type" value="Genomic_DNA"/>
</dbReference>
<gene>
    <name evidence="1" type="ORF">GCM10023331_00720</name>
</gene>
<keyword evidence="2" id="KW-1185">Reference proteome</keyword>
<protein>
    <submittedName>
        <fullName evidence="1">Uncharacterized protein</fullName>
    </submittedName>
</protein>
<sequence length="241" mass="27626">MLNSEVIQENTLSYSLSKEVLQGDKVQMFIALLDKSLRPMEDGGTSLSFQESIQPLDCFDYWNRRKEQRYYVLLTKAAFSLNKPITAFNQESLTDVGYIQQTVKEYEVREMAENLFFLKGGVMSPDFYFRLHFLRPKQEVLPAEFTEALQYIQGQHPDLGTPDLLTIQHNYDYSRVMLHRTSEMSVVVSAYYEVNSGKTLQLNYTLSYIYNLPPDLLGGSEVLMDGIRKGALAVVQSARAI</sequence>
<name>A0ABP9CVK1_9BACT</name>
<dbReference type="Proteomes" id="UP001500298">
    <property type="component" value="Unassembled WGS sequence"/>
</dbReference>
<organism evidence="1 2">
    <name type="scientific">Algivirga pacifica</name>
    <dbReference type="NCBI Taxonomy" id="1162670"/>
    <lineage>
        <taxon>Bacteria</taxon>
        <taxon>Pseudomonadati</taxon>
        <taxon>Bacteroidota</taxon>
        <taxon>Cytophagia</taxon>
        <taxon>Cytophagales</taxon>
        <taxon>Flammeovirgaceae</taxon>
        <taxon>Algivirga</taxon>
    </lineage>
</organism>
<accession>A0ABP9CVK1</accession>
<evidence type="ECO:0000313" key="2">
    <source>
        <dbReference type="Proteomes" id="UP001500298"/>
    </source>
</evidence>
<evidence type="ECO:0000313" key="1">
    <source>
        <dbReference type="EMBL" id="GAA4820174.1"/>
    </source>
</evidence>
<reference evidence="2" key="1">
    <citation type="journal article" date="2019" name="Int. J. Syst. Evol. Microbiol.">
        <title>The Global Catalogue of Microorganisms (GCM) 10K type strain sequencing project: providing services to taxonomists for standard genome sequencing and annotation.</title>
        <authorList>
            <consortium name="The Broad Institute Genomics Platform"/>
            <consortium name="The Broad Institute Genome Sequencing Center for Infectious Disease"/>
            <person name="Wu L."/>
            <person name="Ma J."/>
        </authorList>
    </citation>
    <scope>NUCLEOTIDE SEQUENCE [LARGE SCALE GENOMIC DNA]</scope>
    <source>
        <strain evidence="2">JCM 18326</strain>
    </source>
</reference>